<dbReference type="AlphaFoldDB" id="A0A1X2HSQ2"/>
<dbReference type="Gene3D" id="3.30.40.10">
    <property type="entry name" value="Zinc/RING finger domain, C3HC4 (zinc finger)"/>
    <property type="match status" value="1"/>
</dbReference>
<dbReference type="SMART" id="SM00184">
    <property type="entry name" value="RING"/>
    <property type="match status" value="1"/>
</dbReference>
<keyword evidence="5" id="KW-0862">Zinc</keyword>
<evidence type="ECO:0000256" key="3">
    <source>
        <dbReference type="ARBA" id="ARBA00022723"/>
    </source>
</evidence>
<evidence type="ECO:0000313" key="14">
    <source>
        <dbReference type="Proteomes" id="UP000242180"/>
    </source>
</evidence>
<protein>
    <recommendedName>
        <fullName evidence="12">RING-type domain-containing protein</fullName>
    </recommendedName>
</protein>
<keyword evidence="4 8" id="KW-0863">Zinc-finger</keyword>
<evidence type="ECO:0000256" key="10">
    <source>
        <dbReference type="SAM" id="Phobius"/>
    </source>
</evidence>
<keyword evidence="2 10" id="KW-0812">Transmembrane</keyword>
<feature type="domain" description="RING-type" evidence="12">
    <location>
        <begin position="357"/>
        <end position="399"/>
    </location>
</feature>
<dbReference type="PROSITE" id="PS00518">
    <property type="entry name" value="ZF_RING_1"/>
    <property type="match status" value="1"/>
</dbReference>
<dbReference type="PANTHER" id="PTHR46539">
    <property type="entry name" value="E3 UBIQUITIN-PROTEIN LIGASE ATL42"/>
    <property type="match status" value="1"/>
</dbReference>
<dbReference type="GO" id="GO:0008270">
    <property type="term" value="F:zinc ion binding"/>
    <property type="evidence" value="ECO:0007669"/>
    <property type="project" value="UniProtKB-KW"/>
</dbReference>
<proteinExistence type="predicted"/>
<feature type="compositionally biased region" description="Polar residues" evidence="9">
    <location>
        <begin position="412"/>
        <end position="421"/>
    </location>
</feature>
<evidence type="ECO:0000256" key="8">
    <source>
        <dbReference type="PROSITE-ProRule" id="PRU00175"/>
    </source>
</evidence>
<accession>A0A1X2HSQ2</accession>
<evidence type="ECO:0000256" key="1">
    <source>
        <dbReference type="ARBA" id="ARBA00004370"/>
    </source>
</evidence>
<dbReference type="CDD" id="cd16454">
    <property type="entry name" value="RING-H2_PA-TM-RING"/>
    <property type="match status" value="1"/>
</dbReference>
<dbReference type="InterPro" id="IPR013083">
    <property type="entry name" value="Znf_RING/FYVE/PHD"/>
</dbReference>
<evidence type="ECO:0000313" key="13">
    <source>
        <dbReference type="EMBL" id="ORZ02138.1"/>
    </source>
</evidence>
<evidence type="ECO:0000259" key="12">
    <source>
        <dbReference type="PROSITE" id="PS50089"/>
    </source>
</evidence>
<comment type="subcellular location">
    <subcellularLocation>
        <location evidence="1">Membrane</location>
    </subcellularLocation>
</comment>
<dbReference type="Gene3D" id="3.50.30.30">
    <property type="match status" value="1"/>
</dbReference>
<dbReference type="PROSITE" id="PS50089">
    <property type="entry name" value="ZF_RING_2"/>
    <property type="match status" value="1"/>
</dbReference>
<evidence type="ECO:0000256" key="2">
    <source>
        <dbReference type="ARBA" id="ARBA00022692"/>
    </source>
</evidence>
<dbReference type="SUPFAM" id="SSF57850">
    <property type="entry name" value="RING/U-box"/>
    <property type="match status" value="1"/>
</dbReference>
<evidence type="ECO:0000256" key="9">
    <source>
        <dbReference type="SAM" id="MobiDB-lite"/>
    </source>
</evidence>
<dbReference type="Pfam" id="PF13639">
    <property type="entry name" value="zf-RING_2"/>
    <property type="match status" value="1"/>
</dbReference>
<evidence type="ECO:0000256" key="6">
    <source>
        <dbReference type="ARBA" id="ARBA00022989"/>
    </source>
</evidence>
<organism evidence="13 14">
    <name type="scientific">Syncephalastrum racemosum</name>
    <name type="common">Filamentous fungus</name>
    <dbReference type="NCBI Taxonomy" id="13706"/>
    <lineage>
        <taxon>Eukaryota</taxon>
        <taxon>Fungi</taxon>
        <taxon>Fungi incertae sedis</taxon>
        <taxon>Mucoromycota</taxon>
        <taxon>Mucoromycotina</taxon>
        <taxon>Mucoromycetes</taxon>
        <taxon>Mucorales</taxon>
        <taxon>Syncephalastraceae</taxon>
        <taxon>Syncephalastrum</taxon>
    </lineage>
</organism>
<dbReference type="STRING" id="13706.A0A1X2HSQ2"/>
<feature type="chain" id="PRO_5013118034" description="RING-type domain-containing protein" evidence="11">
    <location>
        <begin position="37"/>
        <end position="456"/>
    </location>
</feature>
<dbReference type="PANTHER" id="PTHR46539:SF9">
    <property type="entry name" value="RING-H2 FINGER PROTEIN ATL56"/>
    <property type="match status" value="1"/>
</dbReference>
<dbReference type="InParanoid" id="A0A1X2HSQ2"/>
<evidence type="ECO:0000256" key="4">
    <source>
        <dbReference type="ARBA" id="ARBA00022771"/>
    </source>
</evidence>
<feature type="transmembrane region" description="Helical" evidence="10">
    <location>
        <begin position="277"/>
        <end position="298"/>
    </location>
</feature>
<keyword evidence="11" id="KW-0732">Signal</keyword>
<dbReference type="OrthoDB" id="8062037at2759"/>
<comment type="caution">
    <text evidence="13">The sequence shown here is derived from an EMBL/GenBank/DDBJ whole genome shotgun (WGS) entry which is preliminary data.</text>
</comment>
<feature type="signal peptide" evidence="11">
    <location>
        <begin position="1"/>
        <end position="36"/>
    </location>
</feature>
<dbReference type="GO" id="GO:0016020">
    <property type="term" value="C:membrane"/>
    <property type="evidence" value="ECO:0007669"/>
    <property type="project" value="UniProtKB-SubCell"/>
</dbReference>
<sequence>MQWVPAPIESQSRMTFIRWLWLVLFLVLERLSFVTTQASKANPFIWQVVATYNSSHSTNAQNYNVSTSVKVYSQDFQTIFIDNDLYGHNERLLVDFGDGCPGNTAADLSSIYPSAKNQQSIVLIRRGGRCESWLEKVRNVQNLSVQDNLMLDAVIIYDNITDDTIPLDTLNTTDANYPTWPTPLPNHRNATLMSDNDVATDKSIYTAVYFIPHNYAQQLLNAIQQYKSQSSDSMLYFMQITPFFSEATFSTGDVDANTADDNGDSDMWSAFTGNKSYLVYLIAAGAAFVLGIICLRWCRNSRTPPRPDEEQEGAGISENQIFLQHMLQSRTRRISLNHLNTLCPVHDYTGTSKNTICAICLEDLKEVGSVRTLPCEHVFCVACIDVWLTKKSTLCPICKYDCGEDMSEEDNVNSVSNESTDSASSPPAPPRAPEGAVMRDEISHNREATHSHPPSS</sequence>
<evidence type="ECO:0000256" key="7">
    <source>
        <dbReference type="ARBA" id="ARBA00023136"/>
    </source>
</evidence>
<evidence type="ECO:0000256" key="5">
    <source>
        <dbReference type="ARBA" id="ARBA00022833"/>
    </source>
</evidence>
<feature type="region of interest" description="Disordered" evidence="9">
    <location>
        <begin position="409"/>
        <end position="456"/>
    </location>
</feature>
<dbReference type="EMBL" id="MCGN01000001">
    <property type="protein sequence ID" value="ORZ02138.1"/>
    <property type="molecule type" value="Genomic_DNA"/>
</dbReference>
<evidence type="ECO:0000256" key="11">
    <source>
        <dbReference type="SAM" id="SignalP"/>
    </source>
</evidence>
<dbReference type="OMA" id="ICKYDCR"/>
<dbReference type="Proteomes" id="UP000242180">
    <property type="component" value="Unassembled WGS sequence"/>
</dbReference>
<dbReference type="InterPro" id="IPR017907">
    <property type="entry name" value="Znf_RING_CS"/>
</dbReference>
<keyword evidence="3" id="KW-0479">Metal-binding</keyword>
<keyword evidence="6 10" id="KW-1133">Transmembrane helix</keyword>
<keyword evidence="7 10" id="KW-0472">Membrane</keyword>
<gene>
    <name evidence="13" type="ORF">BCR43DRAFT_304</name>
</gene>
<name>A0A1X2HSQ2_SYNRA</name>
<feature type="compositionally biased region" description="Basic and acidic residues" evidence="9">
    <location>
        <begin position="437"/>
        <end position="450"/>
    </location>
</feature>
<dbReference type="InterPro" id="IPR001841">
    <property type="entry name" value="Znf_RING"/>
</dbReference>
<reference evidence="13 14" key="1">
    <citation type="submission" date="2016-07" db="EMBL/GenBank/DDBJ databases">
        <title>Pervasive Adenine N6-methylation of Active Genes in Fungi.</title>
        <authorList>
            <consortium name="DOE Joint Genome Institute"/>
            <person name="Mondo S.J."/>
            <person name="Dannebaum R.O."/>
            <person name="Kuo R.C."/>
            <person name="Labutti K."/>
            <person name="Haridas S."/>
            <person name="Kuo A."/>
            <person name="Salamov A."/>
            <person name="Ahrendt S.R."/>
            <person name="Lipzen A."/>
            <person name="Sullivan W."/>
            <person name="Andreopoulos W.B."/>
            <person name="Clum A."/>
            <person name="Lindquist E."/>
            <person name="Daum C."/>
            <person name="Ramamoorthy G.K."/>
            <person name="Gryganskyi A."/>
            <person name="Culley D."/>
            <person name="Magnuson J.K."/>
            <person name="James T.Y."/>
            <person name="O'Malley M.A."/>
            <person name="Stajich J.E."/>
            <person name="Spatafora J.W."/>
            <person name="Visel A."/>
            <person name="Grigoriev I.V."/>
        </authorList>
    </citation>
    <scope>NUCLEOTIDE SEQUENCE [LARGE SCALE GENOMIC DNA]</scope>
    <source>
        <strain evidence="13 14">NRRL 2496</strain>
    </source>
</reference>
<keyword evidence="14" id="KW-1185">Reference proteome</keyword>